<evidence type="ECO:0000313" key="1">
    <source>
        <dbReference type="EMBL" id="GBN81281.1"/>
    </source>
</evidence>
<organism evidence="1 2">
    <name type="scientific">Araneus ventricosus</name>
    <name type="common">Orbweaver spider</name>
    <name type="synonym">Epeira ventricosa</name>
    <dbReference type="NCBI Taxonomy" id="182803"/>
    <lineage>
        <taxon>Eukaryota</taxon>
        <taxon>Metazoa</taxon>
        <taxon>Ecdysozoa</taxon>
        <taxon>Arthropoda</taxon>
        <taxon>Chelicerata</taxon>
        <taxon>Arachnida</taxon>
        <taxon>Araneae</taxon>
        <taxon>Araneomorphae</taxon>
        <taxon>Entelegynae</taxon>
        <taxon>Araneoidea</taxon>
        <taxon>Araneidae</taxon>
        <taxon>Araneus</taxon>
    </lineage>
</organism>
<protein>
    <submittedName>
        <fullName evidence="1">Uncharacterized protein</fullName>
    </submittedName>
</protein>
<accession>A0A4Y2RZU4</accession>
<dbReference type="AlphaFoldDB" id="A0A4Y2RZU4"/>
<evidence type="ECO:0000313" key="2">
    <source>
        <dbReference type="Proteomes" id="UP000499080"/>
    </source>
</evidence>
<gene>
    <name evidence="1" type="ORF">AVEN_218364_1</name>
</gene>
<proteinExistence type="predicted"/>
<dbReference type="EMBL" id="BGPR01019207">
    <property type="protein sequence ID" value="GBN81281.1"/>
    <property type="molecule type" value="Genomic_DNA"/>
</dbReference>
<comment type="caution">
    <text evidence="1">The sequence shown here is derived from an EMBL/GenBank/DDBJ whole genome shotgun (WGS) entry which is preliminary data.</text>
</comment>
<name>A0A4Y2RZU4_ARAVE</name>
<dbReference type="Proteomes" id="UP000499080">
    <property type="component" value="Unassembled WGS sequence"/>
</dbReference>
<sequence length="126" mass="13872">MIVTGLLRKVVEENLTHIGSFLSVCAAGVNGGSSSQNQSAAELYCYRFPPFTALQDPLSVRLTVGSRSQGMRGCRCTPGSVRGNQMLPKFLLSSPTYAFRRWEHISEYPDVKAVLTQVMGWKARCV</sequence>
<keyword evidence="2" id="KW-1185">Reference proteome</keyword>
<reference evidence="1 2" key="1">
    <citation type="journal article" date="2019" name="Sci. Rep.">
        <title>Orb-weaving spider Araneus ventricosus genome elucidates the spidroin gene catalogue.</title>
        <authorList>
            <person name="Kono N."/>
            <person name="Nakamura H."/>
            <person name="Ohtoshi R."/>
            <person name="Moran D.A.P."/>
            <person name="Shinohara A."/>
            <person name="Yoshida Y."/>
            <person name="Fujiwara M."/>
            <person name="Mori M."/>
            <person name="Tomita M."/>
            <person name="Arakawa K."/>
        </authorList>
    </citation>
    <scope>NUCLEOTIDE SEQUENCE [LARGE SCALE GENOMIC DNA]</scope>
</reference>